<evidence type="ECO:0000313" key="2">
    <source>
        <dbReference type="EMBL" id="CUG43949.1"/>
    </source>
</evidence>
<accession>A0A0S4IXQ1</accession>
<keyword evidence="1" id="KW-0175">Coiled coil</keyword>
<organism evidence="2 3">
    <name type="scientific">Bodo saltans</name>
    <name type="common">Flagellated protozoan</name>
    <dbReference type="NCBI Taxonomy" id="75058"/>
    <lineage>
        <taxon>Eukaryota</taxon>
        <taxon>Discoba</taxon>
        <taxon>Euglenozoa</taxon>
        <taxon>Kinetoplastea</taxon>
        <taxon>Metakinetoplastina</taxon>
        <taxon>Eubodonida</taxon>
        <taxon>Bodonidae</taxon>
        <taxon>Bodo</taxon>
    </lineage>
</organism>
<proteinExistence type="predicted"/>
<sequence>MALCTMSQFVFTDEEDGLEELLKSSETMLNEIDCLRKELPILRARVQRAQEEYDALEEQEKLRWQEMEQKAKADRALTIQRNLNLKFF</sequence>
<dbReference type="Proteomes" id="UP000051952">
    <property type="component" value="Unassembled WGS sequence"/>
</dbReference>
<gene>
    <name evidence="2" type="ORF">BSAL_79465</name>
</gene>
<dbReference type="VEuPathDB" id="TriTrypDB:BSAL_79465"/>
<keyword evidence="3" id="KW-1185">Reference proteome</keyword>
<name>A0A0S4IXQ1_BODSA</name>
<dbReference type="AlphaFoldDB" id="A0A0S4IXQ1"/>
<dbReference type="EMBL" id="CYKH01000812">
    <property type="protein sequence ID" value="CUG43949.1"/>
    <property type="molecule type" value="Genomic_DNA"/>
</dbReference>
<protein>
    <submittedName>
        <fullName evidence="2">Uncharacterized protein</fullName>
    </submittedName>
</protein>
<evidence type="ECO:0000256" key="1">
    <source>
        <dbReference type="SAM" id="Coils"/>
    </source>
</evidence>
<reference evidence="3" key="1">
    <citation type="submission" date="2015-09" db="EMBL/GenBank/DDBJ databases">
        <authorList>
            <consortium name="Pathogen Informatics"/>
        </authorList>
    </citation>
    <scope>NUCLEOTIDE SEQUENCE [LARGE SCALE GENOMIC DNA]</scope>
    <source>
        <strain evidence="3">Lake Konstanz</strain>
    </source>
</reference>
<feature type="coiled-coil region" evidence="1">
    <location>
        <begin position="18"/>
        <end position="59"/>
    </location>
</feature>
<evidence type="ECO:0000313" key="3">
    <source>
        <dbReference type="Proteomes" id="UP000051952"/>
    </source>
</evidence>